<dbReference type="SUPFAM" id="SSF56349">
    <property type="entry name" value="DNA breaking-rejoining enzymes"/>
    <property type="match status" value="1"/>
</dbReference>
<dbReference type="InterPro" id="IPR002104">
    <property type="entry name" value="Integrase_catalytic"/>
</dbReference>
<dbReference type="EMBL" id="CP003600">
    <property type="protein sequence ID" value="AFY95475.1"/>
    <property type="molecule type" value="Genomic_DNA"/>
</dbReference>
<proteinExistence type="inferred from homology"/>
<comment type="similarity">
    <text evidence="1">Belongs to the 'phage' integrase family.</text>
</comment>
<organism evidence="5 6">
    <name type="scientific">Chamaesiphon minutus (strain ATCC 27169 / PCC 6605)</name>
    <dbReference type="NCBI Taxonomy" id="1173020"/>
    <lineage>
        <taxon>Bacteria</taxon>
        <taxon>Bacillati</taxon>
        <taxon>Cyanobacteriota</taxon>
        <taxon>Cyanophyceae</taxon>
        <taxon>Gomontiellales</taxon>
        <taxon>Chamaesiphonaceae</taxon>
        <taxon>Chamaesiphon</taxon>
    </lineage>
</organism>
<dbReference type="InterPro" id="IPR050090">
    <property type="entry name" value="Tyrosine_recombinase_XerCD"/>
</dbReference>
<keyword evidence="3" id="KW-0233">DNA recombination</keyword>
<protein>
    <submittedName>
        <fullName evidence="5">Site-specific recombinase XerC</fullName>
    </submittedName>
</protein>
<dbReference type="Gene3D" id="1.10.150.130">
    <property type="match status" value="1"/>
</dbReference>
<dbReference type="eggNOG" id="COG0582">
    <property type="taxonomic scope" value="Bacteria"/>
</dbReference>
<dbReference type="InterPro" id="IPR010998">
    <property type="entry name" value="Integrase_recombinase_N"/>
</dbReference>
<evidence type="ECO:0000259" key="4">
    <source>
        <dbReference type="PROSITE" id="PS51898"/>
    </source>
</evidence>
<dbReference type="GO" id="GO:0006310">
    <property type="term" value="P:DNA recombination"/>
    <property type="evidence" value="ECO:0007669"/>
    <property type="project" value="UniProtKB-KW"/>
</dbReference>
<keyword evidence="6" id="KW-1185">Reference proteome</keyword>
<dbReference type="STRING" id="1173020.Cha6605_4556"/>
<evidence type="ECO:0000313" key="5">
    <source>
        <dbReference type="EMBL" id="AFY95475.1"/>
    </source>
</evidence>
<dbReference type="Gene3D" id="1.10.443.10">
    <property type="entry name" value="Intergrase catalytic core"/>
    <property type="match status" value="1"/>
</dbReference>
<gene>
    <name evidence="5" type="ORF">Cha6605_4556</name>
</gene>
<dbReference type="CDD" id="cd00796">
    <property type="entry name" value="INT_Rci_Hp1_C"/>
    <property type="match status" value="1"/>
</dbReference>
<name>K9UKW8_CHAP6</name>
<dbReference type="KEGG" id="cmp:Cha6605_4556"/>
<dbReference type="GO" id="GO:0015074">
    <property type="term" value="P:DNA integration"/>
    <property type="evidence" value="ECO:0007669"/>
    <property type="project" value="InterPro"/>
</dbReference>
<dbReference type="InterPro" id="IPR011010">
    <property type="entry name" value="DNA_brk_join_enz"/>
</dbReference>
<sequence length="369" mass="41567">MHIEKRGNSLLIRFSHEGKPYSFSLPKHNNPVGISNAKLKIAQIEKDIAYGNFDTSLLRYKPRKLGKNPTAITAVELVQKYIAHRRDSLSNGSIVRLQAMASKLTQLLGDKPAEKVTESVAKDAIARWSESASTQSIKTYLFLLKACWEWAKGKYHIAETNPWSECLDRVRSSGNNGQSKQLKPFTIAELQAIIAAFRAHPKYCHYTDFVVFLSHSACRLGEVAGLRWKHIGADFATAWIGESISRGHQNKKGTKTGKTRTIQLSPTVTSMLADRRARLNPQPEDLVFPSPLGLAIDDHRFRARAWKTILENCRIEYRSPYKIRHSAISHALNNGANFIALAEQTGHDKRVMLSTYAHAIDRECLFVDF</sequence>
<evidence type="ECO:0000313" key="6">
    <source>
        <dbReference type="Proteomes" id="UP000010366"/>
    </source>
</evidence>
<dbReference type="GO" id="GO:0003677">
    <property type="term" value="F:DNA binding"/>
    <property type="evidence" value="ECO:0007669"/>
    <property type="project" value="UniProtKB-KW"/>
</dbReference>
<dbReference type="InterPro" id="IPR013762">
    <property type="entry name" value="Integrase-like_cat_sf"/>
</dbReference>
<dbReference type="PANTHER" id="PTHR30349">
    <property type="entry name" value="PHAGE INTEGRASE-RELATED"/>
    <property type="match status" value="1"/>
</dbReference>
<dbReference type="Pfam" id="PF00589">
    <property type="entry name" value="Phage_integrase"/>
    <property type="match status" value="1"/>
</dbReference>
<dbReference type="OrthoDB" id="530235at2"/>
<feature type="domain" description="Tyr recombinase" evidence="4">
    <location>
        <begin position="180"/>
        <end position="369"/>
    </location>
</feature>
<evidence type="ECO:0000256" key="2">
    <source>
        <dbReference type="ARBA" id="ARBA00023125"/>
    </source>
</evidence>
<dbReference type="AlphaFoldDB" id="K9UKW8"/>
<dbReference type="Proteomes" id="UP000010366">
    <property type="component" value="Chromosome"/>
</dbReference>
<dbReference type="PANTHER" id="PTHR30349:SF64">
    <property type="entry name" value="PROPHAGE INTEGRASE INTD-RELATED"/>
    <property type="match status" value="1"/>
</dbReference>
<keyword evidence="2" id="KW-0238">DNA-binding</keyword>
<accession>K9UKW8</accession>
<dbReference type="RefSeq" id="WP_015161574.1">
    <property type="nucleotide sequence ID" value="NC_019697.1"/>
</dbReference>
<dbReference type="PROSITE" id="PS51898">
    <property type="entry name" value="TYR_RECOMBINASE"/>
    <property type="match status" value="1"/>
</dbReference>
<dbReference type="InterPro" id="IPR022000">
    <property type="entry name" value="Min27-like_integrase_DNA_bind"/>
</dbReference>
<dbReference type="Pfam" id="PF12167">
    <property type="entry name" value="Arm-DNA-bind_2"/>
    <property type="match status" value="1"/>
</dbReference>
<evidence type="ECO:0000256" key="1">
    <source>
        <dbReference type="ARBA" id="ARBA00008857"/>
    </source>
</evidence>
<dbReference type="HOGENOM" id="CLU_027562_8_0_3"/>
<reference evidence="5 6" key="1">
    <citation type="submission" date="2012-05" db="EMBL/GenBank/DDBJ databases">
        <title>Finished chromosome of genome of Chamaesiphon sp. PCC 6605.</title>
        <authorList>
            <consortium name="US DOE Joint Genome Institute"/>
            <person name="Gugger M."/>
            <person name="Coursin T."/>
            <person name="Rippka R."/>
            <person name="Tandeau De Marsac N."/>
            <person name="Huntemann M."/>
            <person name="Wei C.-L."/>
            <person name="Han J."/>
            <person name="Detter J.C."/>
            <person name="Han C."/>
            <person name="Tapia R."/>
            <person name="Chen A."/>
            <person name="Kyrpides N."/>
            <person name="Mavromatis K."/>
            <person name="Markowitz V."/>
            <person name="Szeto E."/>
            <person name="Ivanova N."/>
            <person name="Pagani I."/>
            <person name="Pati A."/>
            <person name="Goodwin L."/>
            <person name="Nordberg H.P."/>
            <person name="Cantor M.N."/>
            <person name="Hua S.X."/>
            <person name="Woyke T."/>
            <person name="Kerfeld C.A."/>
        </authorList>
    </citation>
    <scope>NUCLEOTIDE SEQUENCE [LARGE SCALE GENOMIC DNA]</scope>
    <source>
        <strain evidence="6">ATCC 27169 / PCC 6605</strain>
    </source>
</reference>
<evidence type="ECO:0000256" key="3">
    <source>
        <dbReference type="ARBA" id="ARBA00023172"/>
    </source>
</evidence>